<evidence type="ECO:0000256" key="10">
    <source>
        <dbReference type="ARBA" id="ARBA00029409"/>
    </source>
</evidence>
<dbReference type="PANTHER" id="PTHR43071">
    <property type="entry name" value="2-AMINO-4-HYDROXY-6-HYDROXYMETHYLDIHYDROPTERIDINE PYROPHOSPHOKINASE"/>
    <property type="match status" value="1"/>
</dbReference>
<dbReference type="EC" id="2.7.6.3" evidence="3"/>
<evidence type="ECO:0000256" key="3">
    <source>
        <dbReference type="ARBA" id="ARBA00013253"/>
    </source>
</evidence>
<evidence type="ECO:0000256" key="9">
    <source>
        <dbReference type="ARBA" id="ARBA00022909"/>
    </source>
</evidence>
<sequence length="171" mass="19109">MNTVYIGLGSNLSDPAKQIQLAVDAIGQIKCSTITALSSLYFSRPMGPADQPDYMNAVLELSTELAPLALLDELQHIENNAGRIRKDNRWGPRILDLDIILFGNQEINCDRLTVPHYGMREREFVILPLLEIAQELTLPDGTKITTLSQQIDDNGLKIYGNLHYALRNSCK</sequence>
<dbReference type="EMBL" id="JABBXH010000003">
    <property type="protein sequence ID" value="NMP31822.1"/>
    <property type="molecule type" value="Genomic_DNA"/>
</dbReference>
<dbReference type="InterPro" id="IPR035907">
    <property type="entry name" value="Hppk_sf"/>
</dbReference>
<dbReference type="GO" id="GO:0046656">
    <property type="term" value="P:folic acid biosynthetic process"/>
    <property type="evidence" value="ECO:0007669"/>
    <property type="project" value="UniProtKB-KW"/>
</dbReference>
<dbReference type="GO" id="GO:0016301">
    <property type="term" value="F:kinase activity"/>
    <property type="evidence" value="ECO:0007669"/>
    <property type="project" value="UniProtKB-KW"/>
</dbReference>
<evidence type="ECO:0000259" key="13">
    <source>
        <dbReference type="PROSITE" id="PS00794"/>
    </source>
</evidence>
<keyword evidence="6" id="KW-0547">Nucleotide-binding</keyword>
<dbReference type="Gene3D" id="3.30.70.560">
    <property type="entry name" value="7,8-Dihydro-6-hydroxymethylpterin-pyrophosphokinase HPPK"/>
    <property type="match status" value="1"/>
</dbReference>
<keyword evidence="8" id="KW-0067">ATP-binding</keyword>
<dbReference type="Proteomes" id="UP000568664">
    <property type="component" value="Unassembled WGS sequence"/>
</dbReference>
<evidence type="ECO:0000256" key="5">
    <source>
        <dbReference type="ARBA" id="ARBA00022679"/>
    </source>
</evidence>
<comment type="caution">
    <text evidence="14">The sequence shown here is derived from an EMBL/GenBank/DDBJ whole genome shotgun (WGS) entry which is preliminary data.</text>
</comment>
<comment type="pathway">
    <text evidence="1">Cofactor biosynthesis; tetrahydrofolate biosynthesis; 2-amino-4-hydroxy-6-hydroxymethyl-7,8-dihydropteridine diphosphate from 7,8-dihydroneopterin triphosphate: step 4/4.</text>
</comment>
<comment type="function">
    <text evidence="10">Catalyzes the transfer of pyrophosphate from adenosine triphosphate (ATP) to 6-hydroxymethyl-7,8-dihydropterin, an enzymatic step in folate biosynthesis pathway.</text>
</comment>
<keyword evidence="7 14" id="KW-0418">Kinase</keyword>
<accession>A0A7Y0LCK6</accession>
<gene>
    <name evidence="14" type="primary">folK</name>
    <name evidence="14" type="ORF">HII17_09620</name>
</gene>
<dbReference type="PROSITE" id="PS00794">
    <property type="entry name" value="HPPK"/>
    <property type="match status" value="1"/>
</dbReference>
<evidence type="ECO:0000256" key="1">
    <source>
        <dbReference type="ARBA" id="ARBA00005051"/>
    </source>
</evidence>
<keyword evidence="15" id="KW-1185">Reference proteome</keyword>
<evidence type="ECO:0000256" key="4">
    <source>
        <dbReference type="ARBA" id="ARBA00016218"/>
    </source>
</evidence>
<evidence type="ECO:0000256" key="2">
    <source>
        <dbReference type="ARBA" id="ARBA00005810"/>
    </source>
</evidence>
<dbReference type="GO" id="GO:0003848">
    <property type="term" value="F:2-amino-4-hydroxy-6-hydroxymethyldihydropteridine diphosphokinase activity"/>
    <property type="evidence" value="ECO:0007669"/>
    <property type="project" value="UniProtKB-EC"/>
</dbReference>
<evidence type="ECO:0000256" key="11">
    <source>
        <dbReference type="ARBA" id="ARBA00029766"/>
    </source>
</evidence>
<evidence type="ECO:0000313" key="14">
    <source>
        <dbReference type="EMBL" id="NMP31822.1"/>
    </source>
</evidence>
<dbReference type="SUPFAM" id="SSF55083">
    <property type="entry name" value="6-hydroxymethyl-7,8-dihydropterin pyrophosphokinase, HPPK"/>
    <property type="match status" value="1"/>
</dbReference>
<feature type="domain" description="7,8-dihydro-6-hydroxymethylpterin-pyrophosphokinase" evidence="13">
    <location>
        <begin position="89"/>
        <end position="100"/>
    </location>
</feature>
<keyword evidence="5 14" id="KW-0808">Transferase</keyword>
<evidence type="ECO:0000313" key="15">
    <source>
        <dbReference type="Proteomes" id="UP000568664"/>
    </source>
</evidence>
<dbReference type="GO" id="GO:0046654">
    <property type="term" value="P:tetrahydrofolate biosynthetic process"/>
    <property type="evidence" value="ECO:0007669"/>
    <property type="project" value="UniProtKB-UniPathway"/>
</dbReference>
<dbReference type="PANTHER" id="PTHR43071:SF1">
    <property type="entry name" value="2-AMINO-4-HYDROXY-6-HYDROXYMETHYLDIHYDROPTERIDINE PYROPHOSPHOKINASE"/>
    <property type="match status" value="1"/>
</dbReference>
<dbReference type="AlphaFoldDB" id="A0A7Y0LCK6"/>
<evidence type="ECO:0000256" key="6">
    <source>
        <dbReference type="ARBA" id="ARBA00022741"/>
    </source>
</evidence>
<dbReference type="GO" id="GO:0005524">
    <property type="term" value="F:ATP binding"/>
    <property type="evidence" value="ECO:0007669"/>
    <property type="project" value="UniProtKB-KW"/>
</dbReference>
<dbReference type="CDD" id="cd00483">
    <property type="entry name" value="HPPK"/>
    <property type="match status" value="1"/>
</dbReference>
<dbReference type="NCBIfam" id="TIGR01498">
    <property type="entry name" value="folK"/>
    <property type="match status" value="1"/>
</dbReference>
<dbReference type="UniPathway" id="UPA00077">
    <property type="reaction ID" value="UER00155"/>
</dbReference>
<proteinExistence type="inferred from homology"/>
<protein>
    <recommendedName>
        <fullName evidence="4">2-amino-4-hydroxy-6-hydroxymethyldihydropteridine pyrophosphokinase</fullName>
        <ecNumber evidence="3">2.7.6.3</ecNumber>
    </recommendedName>
    <alternativeName>
        <fullName evidence="11">6-hydroxymethyl-7,8-dihydropterin pyrophosphokinase</fullName>
    </alternativeName>
    <alternativeName>
        <fullName evidence="12">7,8-dihydro-6-hydroxymethylpterin-pyrophosphokinase</fullName>
    </alternativeName>
</protein>
<evidence type="ECO:0000256" key="8">
    <source>
        <dbReference type="ARBA" id="ARBA00022840"/>
    </source>
</evidence>
<name>A0A7Y0LCK6_9GAMM</name>
<comment type="similarity">
    <text evidence="2">Belongs to the HPPK family.</text>
</comment>
<evidence type="ECO:0000256" key="12">
    <source>
        <dbReference type="ARBA" id="ARBA00033413"/>
    </source>
</evidence>
<reference evidence="14 15" key="1">
    <citation type="submission" date="2020-04" db="EMBL/GenBank/DDBJ databases">
        <title>Thalassotalea sp. M1531, isolated from the surface of marine red alga.</title>
        <authorList>
            <person name="Pang L."/>
            <person name="Lu D.-C."/>
        </authorList>
    </citation>
    <scope>NUCLEOTIDE SEQUENCE [LARGE SCALE GENOMIC DNA]</scope>
    <source>
        <strain evidence="14 15">M1531</strain>
    </source>
</reference>
<dbReference type="InterPro" id="IPR000550">
    <property type="entry name" value="Hppk"/>
</dbReference>
<evidence type="ECO:0000256" key="7">
    <source>
        <dbReference type="ARBA" id="ARBA00022777"/>
    </source>
</evidence>
<dbReference type="RefSeq" id="WP_169075162.1">
    <property type="nucleotide sequence ID" value="NZ_JABBXH010000003.1"/>
</dbReference>
<dbReference type="Pfam" id="PF01288">
    <property type="entry name" value="HPPK"/>
    <property type="match status" value="1"/>
</dbReference>
<keyword evidence="9" id="KW-0289">Folate biosynthesis</keyword>
<organism evidence="14 15">
    <name type="scientific">Thalassotalea algicola</name>
    <dbReference type="NCBI Taxonomy" id="2716224"/>
    <lineage>
        <taxon>Bacteria</taxon>
        <taxon>Pseudomonadati</taxon>
        <taxon>Pseudomonadota</taxon>
        <taxon>Gammaproteobacteria</taxon>
        <taxon>Alteromonadales</taxon>
        <taxon>Colwelliaceae</taxon>
        <taxon>Thalassotalea</taxon>
    </lineage>
</organism>